<dbReference type="Proteomes" id="UP000824002">
    <property type="component" value="Unassembled WGS sequence"/>
</dbReference>
<evidence type="ECO:0000256" key="4">
    <source>
        <dbReference type="RuleBase" id="RU000363"/>
    </source>
</evidence>
<dbReference type="NCBIfam" id="NF047420">
    <property type="entry name" value="EF_P_mod_YmfI"/>
    <property type="match status" value="1"/>
</dbReference>
<reference evidence="5" key="1">
    <citation type="submission" date="2020-10" db="EMBL/GenBank/DDBJ databases">
        <authorList>
            <person name="Gilroy R."/>
        </authorList>
    </citation>
    <scope>NUCLEOTIDE SEQUENCE</scope>
    <source>
        <strain evidence="5">CHK199-13235</strain>
    </source>
</reference>
<name>A0A9D1FM46_9FIRM</name>
<dbReference type="SUPFAM" id="SSF51735">
    <property type="entry name" value="NAD(P)-binding Rossmann-fold domains"/>
    <property type="match status" value="1"/>
</dbReference>
<dbReference type="AlphaFoldDB" id="A0A9D1FM46"/>
<dbReference type="GO" id="GO:0032787">
    <property type="term" value="P:monocarboxylic acid metabolic process"/>
    <property type="evidence" value="ECO:0007669"/>
    <property type="project" value="UniProtKB-ARBA"/>
</dbReference>
<dbReference type="PRINTS" id="PR00081">
    <property type="entry name" value="GDHRDH"/>
</dbReference>
<dbReference type="GO" id="GO:0016491">
    <property type="term" value="F:oxidoreductase activity"/>
    <property type="evidence" value="ECO:0007669"/>
    <property type="project" value="UniProtKB-KW"/>
</dbReference>
<dbReference type="NCBIfam" id="NF009466">
    <property type="entry name" value="PRK12826.1-2"/>
    <property type="match status" value="1"/>
</dbReference>
<dbReference type="FunFam" id="3.40.50.720:FF:000173">
    <property type="entry name" value="3-oxoacyl-[acyl-carrier protein] reductase"/>
    <property type="match status" value="1"/>
</dbReference>
<protein>
    <submittedName>
        <fullName evidence="5">SDR family oxidoreductase</fullName>
    </submittedName>
</protein>
<dbReference type="InterPro" id="IPR002347">
    <property type="entry name" value="SDR_fam"/>
</dbReference>
<reference evidence="5" key="2">
    <citation type="journal article" date="2021" name="PeerJ">
        <title>Extensive microbial diversity within the chicken gut microbiome revealed by metagenomics and culture.</title>
        <authorList>
            <person name="Gilroy R."/>
            <person name="Ravi A."/>
            <person name="Getino M."/>
            <person name="Pursley I."/>
            <person name="Horton D.L."/>
            <person name="Alikhan N.F."/>
            <person name="Baker D."/>
            <person name="Gharbi K."/>
            <person name="Hall N."/>
            <person name="Watson M."/>
            <person name="Adriaenssens E.M."/>
            <person name="Foster-Nyarko E."/>
            <person name="Jarju S."/>
            <person name="Secka A."/>
            <person name="Antonio M."/>
            <person name="Oren A."/>
            <person name="Chaudhuri R.R."/>
            <person name="La Ragione R."/>
            <person name="Hildebrand F."/>
            <person name="Pallen M.J."/>
        </authorList>
    </citation>
    <scope>NUCLEOTIDE SEQUENCE</scope>
    <source>
        <strain evidence="5">CHK199-13235</strain>
    </source>
</reference>
<accession>A0A9D1FM46</accession>
<evidence type="ECO:0000256" key="3">
    <source>
        <dbReference type="ARBA" id="ARBA00023221"/>
    </source>
</evidence>
<gene>
    <name evidence="5" type="ORF">IAB51_05975</name>
</gene>
<dbReference type="Gene3D" id="3.40.50.720">
    <property type="entry name" value="NAD(P)-binding Rossmann-like Domain"/>
    <property type="match status" value="1"/>
</dbReference>
<evidence type="ECO:0000313" key="6">
    <source>
        <dbReference type="Proteomes" id="UP000824002"/>
    </source>
</evidence>
<sequence length="245" mass="26151">MEKTALITGASRGIGRETAVKFWREGFRVAVNYQKSAEAAKELAADLNRLRPGSALAVQADVSKKDQVLSMVNRAEEALGPIEVLVNNAGIAQQKLFTDLTEEDWDRMFQVDVKGVFLCTQAVLPGMIRRQRGKIINISSMWGQVGASCEVHYSAAKGAVIAFTKALAQEVGPSHIQVNCVAPGVIATEMNGALPPEALDALREETPLGIIGQPGDIAEAVWFLASPQADFITGQVLAPNGGLVL</sequence>
<dbReference type="InterPro" id="IPR050259">
    <property type="entry name" value="SDR"/>
</dbReference>
<dbReference type="GO" id="GO:0008202">
    <property type="term" value="P:steroid metabolic process"/>
    <property type="evidence" value="ECO:0007669"/>
    <property type="project" value="UniProtKB-KW"/>
</dbReference>
<keyword evidence="3" id="KW-0753">Steroid metabolism</keyword>
<dbReference type="NCBIfam" id="NF005559">
    <property type="entry name" value="PRK07231.1"/>
    <property type="match status" value="1"/>
</dbReference>
<organism evidence="5 6">
    <name type="scientific">Candidatus Merdivicinus excrementipullorum</name>
    <dbReference type="NCBI Taxonomy" id="2840867"/>
    <lineage>
        <taxon>Bacteria</taxon>
        <taxon>Bacillati</taxon>
        <taxon>Bacillota</taxon>
        <taxon>Clostridia</taxon>
        <taxon>Eubacteriales</taxon>
        <taxon>Oscillospiraceae</taxon>
        <taxon>Oscillospiraceae incertae sedis</taxon>
        <taxon>Candidatus Merdivicinus</taxon>
    </lineage>
</organism>
<evidence type="ECO:0000256" key="1">
    <source>
        <dbReference type="ARBA" id="ARBA00006484"/>
    </source>
</evidence>
<dbReference type="PROSITE" id="PS00061">
    <property type="entry name" value="ADH_SHORT"/>
    <property type="match status" value="1"/>
</dbReference>
<dbReference type="PANTHER" id="PTHR42879:SF2">
    <property type="entry name" value="3-OXOACYL-[ACYL-CARRIER-PROTEIN] REDUCTASE FABG"/>
    <property type="match status" value="1"/>
</dbReference>
<dbReference type="PANTHER" id="PTHR42879">
    <property type="entry name" value="3-OXOACYL-(ACYL-CARRIER-PROTEIN) REDUCTASE"/>
    <property type="match status" value="1"/>
</dbReference>
<keyword evidence="3" id="KW-0443">Lipid metabolism</keyword>
<comment type="caution">
    <text evidence="5">The sequence shown here is derived from an EMBL/GenBank/DDBJ whole genome shotgun (WGS) entry which is preliminary data.</text>
</comment>
<comment type="similarity">
    <text evidence="1 4">Belongs to the short-chain dehydrogenases/reductases (SDR) family.</text>
</comment>
<dbReference type="InterPro" id="IPR036291">
    <property type="entry name" value="NAD(P)-bd_dom_sf"/>
</dbReference>
<dbReference type="InterPro" id="IPR020904">
    <property type="entry name" value="Sc_DH/Rdtase_CS"/>
</dbReference>
<dbReference type="PRINTS" id="PR00080">
    <property type="entry name" value="SDRFAMILY"/>
</dbReference>
<proteinExistence type="inferred from homology"/>
<keyword evidence="2" id="KW-0560">Oxidoreductase</keyword>
<evidence type="ECO:0000256" key="2">
    <source>
        <dbReference type="ARBA" id="ARBA00023002"/>
    </source>
</evidence>
<dbReference type="EMBL" id="DVJP01000039">
    <property type="protein sequence ID" value="HIS76346.1"/>
    <property type="molecule type" value="Genomic_DNA"/>
</dbReference>
<dbReference type="Pfam" id="PF00106">
    <property type="entry name" value="adh_short"/>
    <property type="match status" value="1"/>
</dbReference>
<evidence type="ECO:0000313" key="5">
    <source>
        <dbReference type="EMBL" id="HIS76346.1"/>
    </source>
</evidence>